<name>A0A3M8F020_9ACTN</name>
<feature type="region of interest" description="Disordered" evidence="1">
    <location>
        <begin position="69"/>
        <end position="107"/>
    </location>
</feature>
<dbReference type="EMBL" id="JNAD02000011">
    <property type="protein sequence ID" value="RKM93266.1"/>
    <property type="molecule type" value="Genomic_DNA"/>
</dbReference>
<keyword evidence="5" id="KW-1185">Reference proteome</keyword>
<keyword evidence="2" id="KW-0812">Transmembrane</keyword>
<feature type="domain" description="DUF1468" evidence="3">
    <location>
        <begin position="24"/>
        <end position="189"/>
    </location>
</feature>
<keyword evidence="2" id="KW-0472">Membrane</keyword>
<evidence type="ECO:0000313" key="5">
    <source>
        <dbReference type="Proteomes" id="UP000028058"/>
    </source>
</evidence>
<sequence>MHHFRFSHRTVACAIGLPAAVYTVLAFRIPEFAAVQVPVQPGTLPRALGLLLLVLSVALFFQSGSGPAGDGPPDAGAEEAGAGGAGGSTGEDAMAGEAGGAGPRRPAPPAATLGRLADDRLELLVLLGSICLYVVLFVPLGFVLSTALYVTGTAWYLGYRRHWANALTGTGLAAGLYLGMSEGLGVALPTGPLPF</sequence>
<evidence type="ECO:0000313" key="4">
    <source>
        <dbReference type="EMBL" id="RKM93266.1"/>
    </source>
</evidence>
<dbReference type="Pfam" id="PF07331">
    <property type="entry name" value="TctB"/>
    <property type="match status" value="1"/>
</dbReference>
<protein>
    <submittedName>
        <fullName evidence="4">Tripartite tricarboxylate transporter TctB family protein</fullName>
    </submittedName>
</protein>
<proteinExistence type="predicted"/>
<feature type="transmembrane region" description="Helical" evidence="2">
    <location>
        <begin position="42"/>
        <end position="61"/>
    </location>
</feature>
<dbReference type="InterPro" id="IPR009936">
    <property type="entry name" value="DUF1468"/>
</dbReference>
<reference evidence="4 5" key="1">
    <citation type="journal article" date="2014" name="Genome Announc.">
        <title>Draft Genome Sequence of Streptomyces fradiae ATCC 19609, a Strain Highly Sensitive to Antibiotics.</title>
        <authorList>
            <person name="Bekker O.B."/>
            <person name="Klimina K.M."/>
            <person name="Vatlin A.A."/>
            <person name="Zakharevich N.V."/>
            <person name="Kasianov A.S."/>
            <person name="Danilenko V.N."/>
        </authorList>
    </citation>
    <scope>NUCLEOTIDE SEQUENCE [LARGE SCALE GENOMIC DNA]</scope>
    <source>
        <strain evidence="4 5">ATCC 19609</strain>
    </source>
</reference>
<dbReference type="AlphaFoldDB" id="A0A3M8F020"/>
<evidence type="ECO:0000256" key="1">
    <source>
        <dbReference type="SAM" id="MobiDB-lite"/>
    </source>
</evidence>
<feature type="compositionally biased region" description="Low complexity" evidence="1">
    <location>
        <begin position="69"/>
        <end position="80"/>
    </location>
</feature>
<gene>
    <name evidence="4" type="ORF">SFRA_022490</name>
</gene>
<dbReference type="Proteomes" id="UP000028058">
    <property type="component" value="Unassembled WGS sequence"/>
</dbReference>
<evidence type="ECO:0000259" key="3">
    <source>
        <dbReference type="Pfam" id="PF07331"/>
    </source>
</evidence>
<feature type="transmembrane region" description="Helical" evidence="2">
    <location>
        <begin position="123"/>
        <end position="150"/>
    </location>
</feature>
<dbReference type="RefSeq" id="WP_043472015.1">
    <property type="nucleotide sequence ID" value="NZ_CP134822.1"/>
</dbReference>
<dbReference type="OrthoDB" id="2426743at2"/>
<accession>A0A3M8F020</accession>
<feature type="transmembrane region" description="Helical" evidence="2">
    <location>
        <begin position="162"/>
        <end position="180"/>
    </location>
</feature>
<comment type="caution">
    <text evidence="4">The sequence shown here is derived from an EMBL/GenBank/DDBJ whole genome shotgun (WGS) entry which is preliminary data.</text>
</comment>
<organism evidence="4 5">
    <name type="scientific">Streptomyces xinghaiensis</name>
    <dbReference type="NCBI Taxonomy" id="1038928"/>
    <lineage>
        <taxon>Bacteria</taxon>
        <taxon>Bacillati</taxon>
        <taxon>Actinomycetota</taxon>
        <taxon>Actinomycetes</taxon>
        <taxon>Kitasatosporales</taxon>
        <taxon>Streptomycetaceae</taxon>
        <taxon>Streptomyces</taxon>
    </lineage>
</organism>
<evidence type="ECO:0000256" key="2">
    <source>
        <dbReference type="SAM" id="Phobius"/>
    </source>
</evidence>
<keyword evidence="2" id="KW-1133">Transmembrane helix</keyword>